<evidence type="ECO:0000313" key="1">
    <source>
        <dbReference type="EMBL" id="EXX86720.1"/>
    </source>
</evidence>
<dbReference type="RefSeq" id="WP_036583831.1">
    <property type="nucleotide sequence ID" value="NZ_KK082153.1"/>
</dbReference>
<evidence type="ECO:0000313" key="2">
    <source>
        <dbReference type="Proteomes" id="UP000053750"/>
    </source>
</evidence>
<name>A0A9W5S061_9BACL</name>
<keyword evidence="2" id="KW-1185">Reference proteome</keyword>
<organism evidence="1 2">
    <name type="scientific">Paenibacillus darwinianus</name>
    <dbReference type="NCBI Taxonomy" id="1380763"/>
    <lineage>
        <taxon>Bacteria</taxon>
        <taxon>Bacillati</taxon>
        <taxon>Bacillota</taxon>
        <taxon>Bacilli</taxon>
        <taxon>Bacillales</taxon>
        <taxon>Paenibacillaceae</taxon>
        <taxon>Paenibacillus</taxon>
    </lineage>
</organism>
<proteinExistence type="predicted"/>
<protein>
    <submittedName>
        <fullName evidence="1">Uncharacterized protein</fullName>
    </submittedName>
</protein>
<comment type="caution">
    <text evidence="1">The sequence shown here is derived from an EMBL/GenBank/DDBJ whole genome shotgun (WGS) entry which is preliminary data.</text>
</comment>
<accession>A0A9W5S061</accession>
<sequence>MLPPCSGALFVRNFELHPGLRIEYATVEITELQAGDDEVRLTVRPVGKSGTVSMRITGKWSVNMPAVSVNGRLVLRNLSEAVTLKFKKAN</sequence>
<reference evidence="1 2" key="1">
    <citation type="submission" date="2014-02" db="EMBL/GenBank/DDBJ databases">
        <title>Genome sequence of Paenibacillus darwinianus reveals adaptive mechanisms for survival in Antarctic soils.</title>
        <authorList>
            <person name="Dsouza M."/>
            <person name="Taylor M.W."/>
            <person name="Turner S.J."/>
            <person name="Aislabie J."/>
        </authorList>
    </citation>
    <scope>NUCLEOTIDE SEQUENCE [LARGE SCALE GENOMIC DNA]</scope>
    <source>
        <strain evidence="1 2">CE1</strain>
    </source>
</reference>
<gene>
    <name evidence="1" type="ORF">BG53_05560</name>
</gene>
<dbReference type="Proteomes" id="UP000053750">
    <property type="component" value="Unassembled WGS sequence"/>
</dbReference>
<dbReference type="AlphaFoldDB" id="A0A9W5S061"/>
<dbReference type="EMBL" id="JFHU01000181">
    <property type="protein sequence ID" value="EXX86720.1"/>
    <property type="molecule type" value="Genomic_DNA"/>
</dbReference>